<dbReference type="RefSeq" id="WP_380898396.1">
    <property type="nucleotide sequence ID" value="NZ_JBHTKY010000032.1"/>
</dbReference>
<dbReference type="Proteomes" id="UP001597205">
    <property type="component" value="Unassembled WGS sequence"/>
</dbReference>
<evidence type="ECO:0000313" key="2">
    <source>
        <dbReference type="EMBL" id="MFD1167204.1"/>
    </source>
</evidence>
<keyword evidence="1" id="KW-0812">Transmembrane</keyword>
<proteinExistence type="predicted"/>
<dbReference type="InterPro" id="IPR016024">
    <property type="entry name" value="ARM-type_fold"/>
</dbReference>
<feature type="transmembrane region" description="Helical" evidence="1">
    <location>
        <begin position="12"/>
        <end position="33"/>
    </location>
</feature>
<evidence type="ECO:0000313" key="3">
    <source>
        <dbReference type="Proteomes" id="UP001597205"/>
    </source>
</evidence>
<keyword evidence="1" id="KW-1133">Transmembrane helix</keyword>
<gene>
    <name evidence="2" type="ORF">ACFQ2C_16495</name>
</gene>
<evidence type="ECO:0000256" key="1">
    <source>
        <dbReference type="SAM" id="Phobius"/>
    </source>
</evidence>
<reference evidence="3" key="1">
    <citation type="journal article" date="2019" name="Int. J. Syst. Evol. Microbiol.">
        <title>The Global Catalogue of Microorganisms (GCM) 10K type strain sequencing project: providing services to taxonomists for standard genome sequencing and annotation.</title>
        <authorList>
            <consortium name="The Broad Institute Genomics Platform"/>
            <consortium name="The Broad Institute Genome Sequencing Center for Infectious Disease"/>
            <person name="Wu L."/>
            <person name="Ma J."/>
        </authorList>
    </citation>
    <scope>NUCLEOTIDE SEQUENCE [LARGE SCALE GENOMIC DNA]</scope>
    <source>
        <strain evidence="3">CCUG 52468</strain>
    </source>
</reference>
<dbReference type="EMBL" id="JBHTKY010000032">
    <property type="protein sequence ID" value="MFD1167204.1"/>
    <property type="molecule type" value="Genomic_DNA"/>
</dbReference>
<protein>
    <recommendedName>
        <fullName evidence="4">HEAT repeat</fullName>
    </recommendedName>
</protein>
<sequence length="355" mass="40689">MERMLTLHELTLGIQLVLILVFLFILILLIYSFKKYKSEANRQVWKDKIDKYLMEVIVDGKPNDISISEELIAFCKRESFRRFFLSQLIGAERKFSGAAAAVLNSVFYTYNLDKEAYVLLRSNQSYLIARGIQALTIMNVMDALPEIKAKLNHHSNLVIREVQYSLVHFLGFEGLAFLNNTSILISDWQQLRLLNSIKSLPIGANENIKSWLYSGNVSTKLFALKLIRKFQVFEIHDELIAFLENVIIQVQTETVKTLFTIESGETTSLLVNNFQKFAEKTQIEIIKGLGKNRALDQIDFLKSQLEYHPIKQIKVHAAEALSLLGEENYLIGLSRNLDHADPTLLVLNHALQTRL</sequence>
<dbReference type="SUPFAM" id="SSF48371">
    <property type="entry name" value="ARM repeat"/>
    <property type="match status" value="1"/>
</dbReference>
<comment type="caution">
    <text evidence="2">The sequence shown here is derived from an EMBL/GenBank/DDBJ whole genome shotgun (WGS) entry which is preliminary data.</text>
</comment>
<organism evidence="2 3">
    <name type="scientific">Sphingobacterium daejeonense</name>
    <dbReference type="NCBI Taxonomy" id="371142"/>
    <lineage>
        <taxon>Bacteria</taxon>
        <taxon>Pseudomonadati</taxon>
        <taxon>Bacteroidota</taxon>
        <taxon>Sphingobacteriia</taxon>
        <taxon>Sphingobacteriales</taxon>
        <taxon>Sphingobacteriaceae</taxon>
        <taxon>Sphingobacterium</taxon>
    </lineage>
</organism>
<name>A0ABW3RQD1_9SPHI</name>
<keyword evidence="1" id="KW-0472">Membrane</keyword>
<keyword evidence="3" id="KW-1185">Reference proteome</keyword>
<evidence type="ECO:0008006" key="4">
    <source>
        <dbReference type="Google" id="ProtNLM"/>
    </source>
</evidence>
<accession>A0ABW3RQD1</accession>